<dbReference type="STRING" id="290052.ASU35_11995"/>
<dbReference type="GO" id="GO:0009307">
    <property type="term" value="P:DNA restriction-modification system"/>
    <property type="evidence" value="ECO:0007669"/>
    <property type="project" value="UniProtKB-KW"/>
</dbReference>
<protein>
    <recommendedName>
        <fullName evidence="7">Cytosine-specific methyltransferase</fullName>
        <ecNumber evidence="7">2.1.1.37</ecNumber>
    </recommendedName>
</protein>
<dbReference type="PROSITE" id="PS00094">
    <property type="entry name" value="C5_MTASE_1"/>
    <property type="match status" value="1"/>
</dbReference>
<dbReference type="InterPro" id="IPR018117">
    <property type="entry name" value="C5_DNA_meth_AS"/>
</dbReference>
<dbReference type="EMBL" id="LNAM01000163">
    <property type="protein sequence ID" value="KSV58725.1"/>
    <property type="molecule type" value="Genomic_DNA"/>
</dbReference>
<evidence type="ECO:0000256" key="4">
    <source>
        <dbReference type="ARBA" id="ARBA00022747"/>
    </source>
</evidence>
<dbReference type="CDD" id="cd00315">
    <property type="entry name" value="Cyt_C5_DNA_methylase"/>
    <property type="match status" value="1"/>
</dbReference>
<keyword evidence="3 5" id="KW-0949">S-adenosyl-L-methionine</keyword>
<accession>A0A0V8QDR3</accession>
<sequence length="375" mass="41704">MGKKIKLNALDLFAGAGGFSAGVEQAGINVIAAVEFNPQIAKTYEYNHPDTKMLVDDIKNISAETIKSIFDEQGVKCNIIFGGPPCQGFSMAGNRIRSKVSFLEDSRNYLFKEYIRMVEILMPDVFVIENVPGILNYNDGAVKEEIYITFEKLGYKIDSRVLCAADYGVPQTRHRAVFIGNKLEIEPSLLFPIASHTEETYVTIRDAINDLPPVEAGKGLEVTPYTQGLILSEYQKTMVSSTGTVYNHESSNHKPETLKILSLIKQGQTMKDLPKEYHTKSVHSGAYGRMIYDKPAYTLTTRLNTPSVGRITHPTQDRTITPREAARIQSFPDDYRFIGDITSVGMQIGNAVPPLLAKAIASHIIEILEENNYNS</sequence>
<keyword evidence="2 5" id="KW-0808">Transferase</keyword>
<dbReference type="InterPro" id="IPR001525">
    <property type="entry name" value="C5_MeTfrase"/>
</dbReference>
<evidence type="ECO:0000313" key="8">
    <source>
        <dbReference type="EMBL" id="KSV58725.1"/>
    </source>
</evidence>
<evidence type="ECO:0000256" key="2">
    <source>
        <dbReference type="ARBA" id="ARBA00022679"/>
    </source>
</evidence>
<dbReference type="PROSITE" id="PS51679">
    <property type="entry name" value="SAM_MT_C5"/>
    <property type="match status" value="1"/>
</dbReference>
<dbReference type="GO" id="GO:0032259">
    <property type="term" value="P:methylation"/>
    <property type="evidence" value="ECO:0007669"/>
    <property type="project" value="UniProtKB-KW"/>
</dbReference>
<dbReference type="InterPro" id="IPR050390">
    <property type="entry name" value="C5-Methyltransferase"/>
</dbReference>
<dbReference type="Proteomes" id="UP000054874">
    <property type="component" value="Unassembled WGS sequence"/>
</dbReference>
<dbReference type="RefSeq" id="WP_058353045.1">
    <property type="nucleotide sequence ID" value="NZ_CABMMD010000163.1"/>
</dbReference>
<name>A0A0V8QDR3_9FIRM</name>
<keyword evidence="1 5" id="KW-0489">Methyltransferase</keyword>
<dbReference type="Gene3D" id="3.90.120.10">
    <property type="entry name" value="DNA Methylase, subunit A, domain 2"/>
    <property type="match status" value="1"/>
</dbReference>
<dbReference type="GO" id="GO:0003886">
    <property type="term" value="F:DNA (cytosine-5-)-methyltransferase activity"/>
    <property type="evidence" value="ECO:0007669"/>
    <property type="project" value="UniProtKB-EC"/>
</dbReference>
<evidence type="ECO:0000256" key="5">
    <source>
        <dbReference type="PROSITE-ProRule" id="PRU01016"/>
    </source>
</evidence>
<evidence type="ECO:0000256" key="7">
    <source>
        <dbReference type="RuleBase" id="RU000417"/>
    </source>
</evidence>
<dbReference type="NCBIfam" id="TIGR00675">
    <property type="entry name" value="dcm"/>
    <property type="match status" value="1"/>
</dbReference>
<proteinExistence type="inferred from homology"/>
<dbReference type="GO" id="GO:0003677">
    <property type="term" value="F:DNA binding"/>
    <property type="evidence" value="ECO:0007669"/>
    <property type="project" value="TreeGrafter"/>
</dbReference>
<comment type="catalytic activity">
    <reaction evidence="7">
        <text>a 2'-deoxycytidine in DNA + S-adenosyl-L-methionine = a 5-methyl-2'-deoxycytidine in DNA + S-adenosyl-L-homocysteine + H(+)</text>
        <dbReference type="Rhea" id="RHEA:13681"/>
        <dbReference type="Rhea" id="RHEA-COMP:11369"/>
        <dbReference type="Rhea" id="RHEA-COMP:11370"/>
        <dbReference type="ChEBI" id="CHEBI:15378"/>
        <dbReference type="ChEBI" id="CHEBI:57856"/>
        <dbReference type="ChEBI" id="CHEBI:59789"/>
        <dbReference type="ChEBI" id="CHEBI:85452"/>
        <dbReference type="ChEBI" id="CHEBI:85454"/>
        <dbReference type="EC" id="2.1.1.37"/>
    </reaction>
</comment>
<reference evidence="8 9" key="1">
    <citation type="submission" date="2015-11" db="EMBL/GenBank/DDBJ databases">
        <title>Butyribacter intestini gen. nov., sp. nov., a butyric acid-producing bacterium of the family Lachnospiraceae isolated from the human faeces.</title>
        <authorList>
            <person name="Zou Y."/>
            <person name="Xue W."/>
            <person name="Luo G."/>
            <person name="Lv M."/>
        </authorList>
    </citation>
    <scope>NUCLEOTIDE SEQUENCE [LARGE SCALE GENOMIC DNA]</scope>
    <source>
        <strain evidence="8 9">ACET-33324</strain>
    </source>
</reference>
<organism evidence="8 9">
    <name type="scientific">Acetivibrio ethanolgignens</name>
    <dbReference type="NCBI Taxonomy" id="290052"/>
    <lineage>
        <taxon>Bacteria</taxon>
        <taxon>Bacillati</taxon>
        <taxon>Bacillota</taxon>
        <taxon>Clostridia</taxon>
        <taxon>Eubacteriales</taxon>
        <taxon>Oscillospiraceae</taxon>
        <taxon>Acetivibrio</taxon>
    </lineage>
</organism>
<dbReference type="Gene3D" id="3.40.50.150">
    <property type="entry name" value="Vaccinia Virus protein VP39"/>
    <property type="match status" value="1"/>
</dbReference>
<dbReference type="EC" id="2.1.1.37" evidence="7"/>
<dbReference type="AlphaFoldDB" id="A0A0V8QDR3"/>
<evidence type="ECO:0000256" key="1">
    <source>
        <dbReference type="ARBA" id="ARBA00022603"/>
    </source>
</evidence>
<evidence type="ECO:0000256" key="3">
    <source>
        <dbReference type="ARBA" id="ARBA00022691"/>
    </source>
</evidence>
<keyword evidence="4" id="KW-0680">Restriction system</keyword>
<gene>
    <name evidence="8" type="ORF">ASU35_11995</name>
</gene>
<dbReference type="PANTHER" id="PTHR10629">
    <property type="entry name" value="CYTOSINE-SPECIFIC METHYLTRANSFERASE"/>
    <property type="match status" value="1"/>
</dbReference>
<dbReference type="InterPro" id="IPR029063">
    <property type="entry name" value="SAM-dependent_MTases_sf"/>
</dbReference>
<dbReference type="Pfam" id="PF00145">
    <property type="entry name" value="DNA_methylase"/>
    <property type="match status" value="1"/>
</dbReference>
<keyword evidence="9" id="KW-1185">Reference proteome</keyword>
<dbReference type="GO" id="GO:0044027">
    <property type="term" value="P:negative regulation of gene expression via chromosomal CpG island methylation"/>
    <property type="evidence" value="ECO:0007669"/>
    <property type="project" value="TreeGrafter"/>
</dbReference>
<dbReference type="SUPFAM" id="SSF53335">
    <property type="entry name" value="S-adenosyl-L-methionine-dependent methyltransferases"/>
    <property type="match status" value="1"/>
</dbReference>
<evidence type="ECO:0000313" key="9">
    <source>
        <dbReference type="Proteomes" id="UP000054874"/>
    </source>
</evidence>
<feature type="active site" evidence="5">
    <location>
        <position position="86"/>
    </location>
</feature>
<dbReference type="PANTHER" id="PTHR10629:SF52">
    <property type="entry name" value="DNA (CYTOSINE-5)-METHYLTRANSFERASE 1"/>
    <property type="match status" value="1"/>
</dbReference>
<dbReference type="PRINTS" id="PR00105">
    <property type="entry name" value="C5METTRFRASE"/>
</dbReference>
<dbReference type="OrthoDB" id="9813719at2"/>
<comment type="caution">
    <text evidence="8">The sequence shown here is derived from an EMBL/GenBank/DDBJ whole genome shotgun (WGS) entry which is preliminary data.</text>
</comment>
<evidence type="ECO:0000256" key="6">
    <source>
        <dbReference type="RuleBase" id="RU000416"/>
    </source>
</evidence>
<comment type="similarity">
    <text evidence="5 6">Belongs to the class I-like SAM-binding methyltransferase superfamily. C5-methyltransferase family.</text>
</comment>